<organism evidence="1 2">
    <name type="scientific">Oceanobacillus neutriphilus</name>
    <dbReference type="NCBI Taxonomy" id="531815"/>
    <lineage>
        <taxon>Bacteria</taxon>
        <taxon>Bacillati</taxon>
        <taxon>Bacillota</taxon>
        <taxon>Bacilli</taxon>
        <taxon>Bacillales</taxon>
        <taxon>Bacillaceae</taxon>
        <taxon>Oceanobacillus</taxon>
    </lineage>
</organism>
<accession>A0ABQ2NQT1</accession>
<proteinExistence type="predicted"/>
<name>A0ABQ2NQT1_9BACI</name>
<sequence length="77" mass="8980">MNELKGVDYNLLFEKNKERKEYKEKTINLLSFNLADSILLLLALGDIQYLHKYTVEEFPIVMINCTEESIKDIPTGK</sequence>
<evidence type="ECO:0000313" key="2">
    <source>
        <dbReference type="Proteomes" id="UP000641206"/>
    </source>
</evidence>
<reference evidence="2" key="1">
    <citation type="journal article" date="2019" name="Int. J. Syst. Evol. Microbiol.">
        <title>The Global Catalogue of Microorganisms (GCM) 10K type strain sequencing project: providing services to taxonomists for standard genome sequencing and annotation.</title>
        <authorList>
            <consortium name="The Broad Institute Genomics Platform"/>
            <consortium name="The Broad Institute Genome Sequencing Center for Infectious Disease"/>
            <person name="Wu L."/>
            <person name="Ma J."/>
        </authorList>
    </citation>
    <scope>NUCLEOTIDE SEQUENCE [LARGE SCALE GENOMIC DNA]</scope>
    <source>
        <strain evidence="2">CGMCC 1.7693</strain>
    </source>
</reference>
<comment type="caution">
    <text evidence="1">The sequence shown here is derived from an EMBL/GenBank/DDBJ whole genome shotgun (WGS) entry which is preliminary data.</text>
</comment>
<gene>
    <name evidence="1" type="ORF">GCM10011346_03770</name>
</gene>
<protein>
    <submittedName>
        <fullName evidence="1">Uncharacterized protein</fullName>
    </submittedName>
</protein>
<dbReference type="EMBL" id="BMLW01000001">
    <property type="protein sequence ID" value="GGP07507.1"/>
    <property type="molecule type" value="Genomic_DNA"/>
</dbReference>
<keyword evidence="2" id="KW-1185">Reference proteome</keyword>
<dbReference type="RefSeq" id="WP_188732841.1">
    <property type="nucleotide sequence ID" value="NZ_BMLW01000001.1"/>
</dbReference>
<dbReference type="Proteomes" id="UP000641206">
    <property type="component" value="Unassembled WGS sequence"/>
</dbReference>
<evidence type="ECO:0000313" key="1">
    <source>
        <dbReference type="EMBL" id="GGP07507.1"/>
    </source>
</evidence>